<evidence type="ECO:0000256" key="1">
    <source>
        <dbReference type="SAM" id="MobiDB-lite"/>
    </source>
</evidence>
<keyword evidence="3" id="KW-1185">Reference proteome</keyword>
<organism evidence="2 3">
    <name type="scientific">Candidatus Protofrankia californiensis</name>
    <dbReference type="NCBI Taxonomy" id="1839754"/>
    <lineage>
        <taxon>Bacteria</taxon>
        <taxon>Bacillati</taxon>
        <taxon>Actinomycetota</taxon>
        <taxon>Actinomycetes</taxon>
        <taxon>Frankiales</taxon>
        <taxon>Frankiaceae</taxon>
        <taxon>Protofrankia</taxon>
    </lineage>
</organism>
<evidence type="ECO:0000313" key="2">
    <source>
        <dbReference type="EMBL" id="SBW18153.1"/>
    </source>
</evidence>
<gene>
    <name evidence="2" type="ORF">FDG2_0546</name>
</gene>
<proteinExistence type="predicted"/>
<dbReference type="Proteomes" id="UP000199013">
    <property type="component" value="Unassembled WGS sequence"/>
</dbReference>
<dbReference type="AlphaFoldDB" id="A0A1C3NTX0"/>
<dbReference type="EMBL" id="FLUV01000215">
    <property type="protein sequence ID" value="SBW18153.1"/>
    <property type="molecule type" value="Genomic_DNA"/>
</dbReference>
<reference evidence="3" key="1">
    <citation type="submission" date="2016-02" db="EMBL/GenBank/DDBJ databases">
        <authorList>
            <person name="Wibberg D."/>
        </authorList>
    </citation>
    <scope>NUCLEOTIDE SEQUENCE [LARGE SCALE GENOMIC DNA]</scope>
</reference>
<feature type="region of interest" description="Disordered" evidence="1">
    <location>
        <begin position="22"/>
        <end position="55"/>
    </location>
</feature>
<sequence length="77" mass="8459">MPLAAIVTGGNRRDVTQLIPLAHTTSSTNQRSAREGRQGRAVNQQRGDPLHPPLDREVVDDQAAFREQLFDIPVDSA</sequence>
<accession>A0A1C3NTX0</accession>
<name>A0A1C3NTX0_9ACTN</name>
<evidence type="ECO:0000313" key="3">
    <source>
        <dbReference type="Proteomes" id="UP000199013"/>
    </source>
</evidence>
<protein>
    <submittedName>
        <fullName evidence="2">Uncharacterized protein</fullName>
    </submittedName>
</protein>